<keyword evidence="3" id="KW-1185">Reference proteome</keyword>
<dbReference type="PANTHER" id="PTHR37781:SF1">
    <property type="entry name" value="ADR380WP"/>
    <property type="match status" value="1"/>
</dbReference>
<feature type="region of interest" description="Disordered" evidence="1">
    <location>
        <begin position="1"/>
        <end position="50"/>
    </location>
</feature>
<protein>
    <submittedName>
        <fullName evidence="2">Uncharacterized protein</fullName>
    </submittedName>
</protein>
<organism evidence="2 3">
    <name type="scientific">Diutina rugosa</name>
    <name type="common">Yeast</name>
    <name type="synonym">Candida rugosa</name>
    <dbReference type="NCBI Taxonomy" id="5481"/>
    <lineage>
        <taxon>Eukaryota</taxon>
        <taxon>Fungi</taxon>
        <taxon>Dikarya</taxon>
        <taxon>Ascomycota</taxon>
        <taxon>Saccharomycotina</taxon>
        <taxon>Pichiomycetes</taxon>
        <taxon>Debaryomycetaceae</taxon>
        <taxon>Diutina</taxon>
    </lineage>
</organism>
<name>A0A642UVA0_DIURU</name>
<dbReference type="PANTHER" id="PTHR37781">
    <property type="entry name" value="TFIIH COMPLEX SUBUNIT"/>
    <property type="match status" value="1"/>
</dbReference>
<dbReference type="EMBL" id="SWFT01000036">
    <property type="protein sequence ID" value="KAA8906240.1"/>
    <property type="molecule type" value="Genomic_DNA"/>
</dbReference>
<evidence type="ECO:0000313" key="3">
    <source>
        <dbReference type="Proteomes" id="UP000449547"/>
    </source>
</evidence>
<comment type="caution">
    <text evidence="2">The sequence shown here is derived from an EMBL/GenBank/DDBJ whole genome shotgun (WGS) entry which is preliminary data.</text>
</comment>
<gene>
    <name evidence="2" type="ORF">DIURU_001182</name>
</gene>
<dbReference type="OMA" id="QAGELEC"/>
<dbReference type="RefSeq" id="XP_034014060.1">
    <property type="nucleotide sequence ID" value="XM_034153698.1"/>
</dbReference>
<dbReference type="Proteomes" id="UP000449547">
    <property type="component" value="Unassembled WGS sequence"/>
</dbReference>
<dbReference type="GO" id="GO:0005675">
    <property type="term" value="C:transcription factor TFIIH holo complex"/>
    <property type="evidence" value="ECO:0007669"/>
    <property type="project" value="TreeGrafter"/>
</dbReference>
<proteinExistence type="predicted"/>
<dbReference type="GeneID" id="54779835"/>
<dbReference type="InterPro" id="IPR031349">
    <property type="entry name" value="Tfb6"/>
</dbReference>
<dbReference type="OrthoDB" id="2567806at2759"/>
<evidence type="ECO:0000313" key="2">
    <source>
        <dbReference type="EMBL" id="KAA8906240.1"/>
    </source>
</evidence>
<accession>A0A642UVA0</accession>
<sequence length="273" mass="30892">MPTMDSPATPEHPPPDGNIPDFPQDFDDDLDLNPELYDASDTEEPPSTGVSQLVDTFTTSTELAIDHAKSQFVTEPVVLSGGQVSQFIMDIDAQILAVQRRFIKSQAGELECSVFEMIDGFNPIIASIWTTVTQRNRLFGQQDYFIRILGLFEDILAHFRRPFGTVDVSRALPASVLTQMLKYFTFFQSLDVYLSIFIDGYDGPQQKRHQMSRTELVRLVPLVNRVRMVVAAQLGPFMEKLVFVEDETYASLRQVLDIELTRVFEGVLDRTNS</sequence>
<evidence type="ECO:0000256" key="1">
    <source>
        <dbReference type="SAM" id="MobiDB-lite"/>
    </source>
</evidence>
<dbReference type="AlphaFoldDB" id="A0A642UVA0"/>
<reference evidence="2 3" key="1">
    <citation type="submission" date="2019-07" db="EMBL/GenBank/DDBJ databases">
        <title>Genome assembly of two rare yeast pathogens: Diutina rugosa and Trichomonascus ciferrii.</title>
        <authorList>
            <person name="Mixao V."/>
            <person name="Saus E."/>
            <person name="Hansen A."/>
            <person name="Lass-Flor C."/>
            <person name="Gabaldon T."/>
        </authorList>
    </citation>
    <scope>NUCLEOTIDE SEQUENCE [LARGE SCALE GENOMIC DNA]</scope>
    <source>
        <strain evidence="2 3">CBS 613</strain>
    </source>
</reference>
<dbReference type="Pfam" id="PF17110">
    <property type="entry name" value="TFB6"/>
    <property type="match status" value="1"/>
</dbReference>
<feature type="compositionally biased region" description="Acidic residues" evidence="1">
    <location>
        <begin position="24"/>
        <end position="44"/>
    </location>
</feature>
<dbReference type="VEuPathDB" id="FungiDB:DIURU_001182"/>